<name>A0ACB8RJ60_9AGAM</name>
<organism evidence="1 2">
    <name type="scientific">Auriscalpium vulgare</name>
    <dbReference type="NCBI Taxonomy" id="40419"/>
    <lineage>
        <taxon>Eukaryota</taxon>
        <taxon>Fungi</taxon>
        <taxon>Dikarya</taxon>
        <taxon>Basidiomycota</taxon>
        <taxon>Agaricomycotina</taxon>
        <taxon>Agaricomycetes</taxon>
        <taxon>Russulales</taxon>
        <taxon>Auriscalpiaceae</taxon>
        <taxon>Auriscalpium</taxon>
    </lineage>
</organism>
<comment type="caution">
    <text evidence="1">The sequence shown here is derived from an EMBL/GenBank/DDBJ whole genome shotgun (WGS) entry which is preliminary data.</text>
</comment>
<reference evidence="1" key="1">
    <citation type="submission" date="2021-02" db="EMBL/GenBank/DDBJ databases">
        <authorList>
            <consortium name="DOE Joint Genome Institute"/>
            <person name="Ahrendt S."/>
            <person name="Looney B.P."/>
            <person name="Miyauchi S."/>
            <person name="Morin E."/>
            <person name="Drula E."/>
            <person name="Courty P.E."/>
            <person name="Chicoki N."/>
            <person name="Fauchery L."/>
            <person name="Kohler A."/>
            <person name="Kuo A."/>
            <person name="Labutti K."/>
            <person name="Pangilinan J."/>
            <person name="Lipzen A."/>
            <person name="Riley R."/>
            <person name="Andreopoulos W."/>
            <person name="He G."/>
            <person name="Johnson J."/>
            <person name="Barry K.W."/>
            <person name="Grigoriev I.V."/>
            <person name="Nagy L."/>
            <person name="Hibbett D."/>
            <person name="Henrissat B."/>
            <person name="Matheny P.B."/>
            <person name="Labbe J."/>
            <person name="Martin F."/>
        </authorList>
    </citation>
    <scope>NUCLEOTIDE SEQUENCE</scope>
    <source>
        <strain evidence="1">FP105234-sp</strain>
    </source>
</reference>
<protein>
    <submittedName>
        <fullName evidence="1">Uncharacterized protein</fullName>
    </submittedName>
</protein>
<keyword evidence="2" id="KW-1185">Reference proteome</keyword>
<reference evidence="1" key="2">
    <citation type="journal article" date="2022" name="New Phytol.">
        <title>Evolutionary transition to the ectomycorrhizal habit in the genomes of a hyperdiverse lineage of mushroom-forming fungi.</title>
        <authorList>
            <person name="Looney B."/>
            <person name="Miyauchi S."/>
            <person name="Morin E."/>
            <person name="Drula E."/>
            <person name="Courty P.E."/>
            <person name="Kohler A."/>
            <person name="Kuo A."/>
            <person name="LaButti K."/>
            <person name="Pangilinan J."/>
            <person name="Lipzen A."/>
            <person name="Riley R."/>
            <person name="Andreopoulos W."/>
            <person name="He G."/>
            <person name="Johnson J."/>
            <person name="Nolan M."/>
            <person name="Tritt A."/>
            <person name="Barry K.W."/>
            <person name="Grigoriev I.V."/>
            <person name="Nagy L.G."/>
            <person name="Hibbett D."/>
            <person name="Henrissat B."/>
            <person name="Matheny P.B."/>
            <person name="Labbe J."/>
            <person name="Martin F.M."/>
        </authorList>
    </citation>
    <scope>NUCLEOTIDE SEQUENCE</scope>
    <source>
        <strain evidence="1">FP105234-sp</strain>
    </source>
</reference>
<dbReference type="Proteomes" id="UP000814033">
    <property type="component" value="Unassembled WGS sequence"/>
</dbReference>
<gene>
    <name evidence="1" type="ORF">FA95DRAFT_1474207</name>
</gene>
<sequence>VDTCAYIEPDTLHDYFPTTPEMQSGLCLCLSGIQNAVQTDWYLILYNAYLGNAVLTAGLTDLIDNGGGVCTYPPGATPVCSQSDPCGFQC</sequence>
<evidence type="ECO:0000313" key="2">
    <source>
        <dbReference type="Proteomes" id="UP000814033"/>
    </source>
</evidence>
<evidence type="ECO:0000313" key="1">
    <source>
        <dbReference type="EMBL" id="KAI0044209.1"/>
    </source>
</evidence>
<feature type="non-terminal residue" evidence="1">
    <location>
        <position position="1"/>
    </location>
</feature>
<proteinExistence type="predicted"/>
<accession>A0ACB8RJ60</accession>
<feature type="non-terminal residue" evidence="1">
    <location>
        <position position="90"/>
    </location>
</feature>
<dbReference type="EMBL" id="MU275991">
    <property type="protein sequence ID" value="KAI0044209.1"/>
    <property type="molecule type" value="Genomic_DNA"/>
</dbReference>